<sequence length="205" mass="22984">MLQNRSVLFKENVTIQQRYLSLKFPGKENPLADKFDEIEAPSFMVEIVKKLGLESKFVGALHSADTKNYIIVMDENTTKEEMAQVPRCTDELMKAQPDGSFIQGVLVSFKPKDPVAAGFVDRNGKPYDYVSRYFVPWVGVPEDPATGSSHCVLAELWSKFSEPGKELYAFQCYPKRGAQFFVNPQGDRVRITGEAVTVVKGSAEF</sequence>
<dbReference type="Gene3D" id="3.10.310.10">
    <property type="entry name" value="Diaminopimelate Epimerase, Chain A, domain 1"/>
    <property type="match status" value="1"/>
</dbReference>
<comment type="similarity">
    <text evidence="1">Belongs to the PhzF family.</text>
</comment>
<evidence type="ECO:0000313" key="3">
    <source>
        <dbReference type="Proteomes" id="UP000095287"/>
    </source>
</evidence>
<dbReference type="PANTHER" id="PTHR13774">
    <property type="entry name" value="PHENAZINE BIOSYNTHESIS PROTEIN"/>
    <property type="match status" value="1"/>
</dbReference>
<dbReference type="Proteomes" id="UP000095287">
    <property type="component" value="Unplaced"/>
</dbReference>
<reference evidence="4" key="1">
    <citation type="submission" date="2016-11" db="UniProtKB">
        <authorList>
            <consortium name="WormBaseParasite"/>
        </authorList>
    </citation>
    <scope>IDENTIFICATION</scope>
</reference>
<keyword evidence="2" id="KW-0413">Isomerase</keyword>
<organism evidence="3 4">
    <name type="scientific">Steinernema glaseri</name>
    <dbReference type="NCBI Taxonomy" id="37863"/>
    <lineage>
        <taxon>Eukaryota</taxon>
        <taxon>Metazoa</taxon>
        <taxon>Ecdysozoa</taxon>
        <taxon>Nematoda</taxon>
        <taxon>Chromadorea</taxon>
        <taxon>Rhabditida</taxon>
        <taxon>Tylenchina</taxon>
        <taxon>Panagrolaimomorpha</taxon>
        <taxon>Strongyloidoidea</taxon>
        <taxon>Steinernematidae</taxon>
        <taxon>Steinernema</taxon>
    </lineage>
</organism>
<proteinExistence type="inferred from homology"/>
<dbReference type="GO" id="GO:0016853">
    <property type="term" value="F:isomerase activity"/>
    <property type="evidence" value="ECO:0007669"/>
    <property type="project" value="UniProtKB-KW"/>
</dbReference>
<dbReference type="Pfam" id="PF02567">
    <property type="entry name" value="PhzC-PhzF"/>
    <property type="match status" value="1"/>
</dbReference>
<dbReference type="WBParaSite" id="L893_g1682.t1">
    <property type="protein sequence ID" value="L893_g1682.t1"/>
    <property type="gene ID" value="L893_g1682"/>
</dbReference>
<keyword evidence="3" id="KW-1185">Reference proteome</keyword>
<name>A0A1I7YJR7_9BILA</name>
<evidence type="ECO:0000256" key="1">
    <source>
        <dbReference type="ARBA" id="ARBA00008270"/>
    </source>
</evidence>
<protein>
    <submittedName>
        <fullName evidence="4">Phenazine biosynthesis-like domain-containing protein 1</fullName>
    </submittedName>
</protein>
<accession>A0A1I7YJR7</accession>
<evidence type="ECO:0000256" key="2">
    <source>
        <dbReference type="ARBA" id="ARBA00023235"/>
    </source>
</evidence>
<dbReference type="GO" id="GO:0005737">
    <property type="term" value="C:cytoplasm"/>
    <property type="evidence" value="ECO:0007669"/>
    <property type="project" value="TreeGrafter"/>
</dbReference>
<dbReference type="SUPFAM" id="SSF54506">
    <property type="entry name" value="Diaminopimelate epimerase-like"/>
    <property type="match status" value="1"/>
</dbReference>
<evidence type="ECO:0000313" key="4">
    <source>
        <dbReference type="WBParaSite" id="L893_g1682.t1"/>
    </source>
</evidence>
<dbReference type="PANTHER" id="PTHR13774:SF17">
    <property type="entry name" value="PHENAZINE BIOSYNTHESIS-LIKE DOMAIN-CONTAINING PROTEIN"/>
    <property type="match status" value="1"/>
</dbReference>
<dbReference type="InterPro" id="IPR003719">
    <property type="entry name" value="Phenazine_PhzF-like"/>
</dbReference>
<dbReference type="AlphaFoldDB" id="A0A1I7YJR7"/>